<evidence type="ECO:0000313" key="9">
    <source>
        <dbReference type="Proteomes" id="UP000241890"/>
    </source>
</evidence>
<keyword evidence="4 5" id="KW-0862">Zinc</keyword>
<dbReference type="PROSITE" id="PS50103">
    <property type="entry name" value="ZF_C3H1"/>
    <property type="match status" value="1"/>
</dbReference>
<evidence type="ECO:0000256" key="1">
    <source>
        <dbReference type="ARBA" id="ARBA00022723"/>
    </source>
</evidence>
<dbReference type="GO" id="GO:0000398">
    <property type="term" value="P:mRNA splicing, via spliceosome"/>
    <property type="evidence" value="ECO:0007669"/>
    <property type="project" value="InterPro"/>
</dbReference>
<evidence type="ECO:0000256" key="2">
    <source>
        <dbReference type="ARBA" id="ARBA00022737"/>
    </source>
</evidence>
<dbReference type="SMART" id="SM00361">
    <property type="entry name" value="RRM_1"/>
    <property type="match status" value="1"/>
</dbReference>
<dbReference type="InterPro" id="IPR012677">
    <property type="entry name" value="Nucleotide-bd_a/b_plait_sf"/>
</dbReference>
<dbReference type="CDD" id="cd12287">
    <property type="entry name" value="RRM_U2AF35_like"/>
    <property type="match status" value="1"/>
</dbReference>
<gene>
    <name evidence="8" type="ORF">FCC1311_092482</name>
</gene>
<comment type="caution">
    <text evidence="8">The sequence shown here is derived from an EMBL/GenBank/DDBJ whole genome shotgun (WGS) entry which is preliminary data.</text>
</comment>
<feature type="compositionally biased region" description="Basic and acidic residues" evidence="6">
    <location>
        <begin position="8"/>
        <end position="26"/>
    </location>
</feature>
<organism evidence="8 9">
    <name type="scientific">Hondaea fermentalgiana</name>
    <dbReference type="NCBI Taxonomy" id="2315210"/>
    <lineage>
        <taxon>Eukaryota</taxon>
        <taxon>Sar</taxon>
        <taxon>Stramenopiles</taxon>
        <taxon>Bigyra</taxon>
        <taxon>Labyrinthulomycetes</taxon>
        <taxon>Thraustochytrida</taxon>
        <taxon>Thraustochytriidae</taxon>
        <taxon>Hondaea</taxon>
    </lineage>
</organism>
<dbReference type="SUPFAM" id="SSF54928">
    <property type="entry name" value="RNA-binding domain, RBD"/>
    <property type="match status" value="1"/>
</dbReference>
<dbReference type="InParanoid" id="A0A2R5GYG2"/>
<dbReference type="EMBL" id="BEYU01000139">
    <property type="protein sequence ID" value="GBG33024.1"/>
    <property type="molecule type" value="Genomic_DNA"/>
</dbReference>
<evidence type="ECO:0000256" key="4">
    <source>
        <dbReference type="ARBA" id="ARBA00022833"/>
    </source>
</evidence>
<evidence type="ECO:0000256" key="3">
    <source>
        <dbReference type="ARBA" id="ARBA00022771"/>
    </source>
</evidence>
<reference evidence="8 9" key="1">
    <citation type="submission" date="2017-12" db="EMBL/GenBank/DDBJ databases">
        <title>Sequencing, de novo assembly and annotation of complete genome of a new Thraustochytrid species, strain FCC1311.</title>
        <authorList>
            <person name="Sedici K."/>
            <person name="Godart F."/>
            <person name="Aiese Cigliano R."/>
            <person name="Sanseverino W."/>
            <person name="Barakat M."/>
            <person name="Ortet P."/>
            <person name="Marechal E."/>
            <person name="Cagnac O."/>
            <person name="Amato A."/>
        </authorList>
    </citation>
    <scope>NUCLEOTIDE SEQUENCE [LARGE SCALE GENOMIC DNA]</scope>
</reference>
<keyword evidence="1 5" id="KW-0479">Metal-binding</keyword>
<evidence type="ECO:0000256" key="6">
    <source>
        <dbReference type="SAM" id="MobiDB-lite"/>
    </source>
</evidence>
<dbReference type="InterPro" id="IPR035979">
    <property type="entry name" value="RBD_domain_sf"/>
</dbReference>
<sequence>MSYGRGGSEWRREESYSRGDYGDRRGGHGSRHGHGGARGLARIYGTEQDRHNCTFYIKMGVCRHGDKCDRAHNKPAFSQTVMIPGMYPNPLAAKVAERKDGSLIPKRASSAERDPNFEEFYVDMFEEVSKAGEVDDIVVCDNLCDHMMGNVYIKFFDEEDADKCRKLVSGRYYQGKRLDAEFVPVTDFSLSRCRQYDRRECDRGGAVTRDRMAAEARSGRGHRRLESGAMGAMIVDR</sequence>
<dbReference type="FunCoup" id="A0A2R5GYG2">
    <property type="interactions" value="308"/>
</dbReference>
<name>A0A2R5GYG2_9STRA</name>
<evidence type="ECO:0000256" key="5">
    <source>
        <dbReference type="PROSITE-ProRule" id="PRU00723"/>
    </source>
</evidence>
<evidence type="ECO:0000313" key="8">
    <source>
        <dbReference type="EMBL" id="GBG33024.1"/>
    </source>
</evidence>
<keyword evidence="9" id="KW-1185">Reference proteome</keyword>
<evidence type="ECO:0000259" key="7">
    <source>
        <dbReference type="PROSITE" id="PS50103"/>
    </source>
</evidence>
<dbReference type="PRINTS" id="PR01848">
    <property type="entry name" value="U2AUXFACTOR"/>
</dbReference>
<dbReference type="GO" id="GO:0008270">
    <property type="term" value="F:zinc ion binding"/>
    <property type="evidence" value="ECO:0007669"/>
    <property type="project" value="UniProtKB-KW"/>
</dbReference>
<dbReference type="InterPro" id="IPR009145">
    <property type="entry name" value="U2AF_small"/>
</dbReference>
<keyword evidence="3 5" id="KW-0863">Zinc-finger</keyword>
<dbReference type="InterPro" id="IPR003954">
    <property type="entry name" value="RRM_euk-type"/>
</dbReference>
<proteinExistence type="predicted"/>
<feature type="domain" description="C3H1-type" evidence="7">
    <location>
        <begin position="47"/>
        <end position="75"/>
    </location>
</feature>
<feature type="zinc finger region" description="C3H1-type" evidence="5">
    <location>
        <begin position="47"/>
        <end position="75"/>
    </location>
</feature>
<accession>A0A2R5GYG2</accession>
<keyword evidence="2" id="KW-0677">Repeat</keyword>
<dbReference type="GO" id="GO:0003723">
    <property type="term" value="F:RNA binding"/>
    <property type="evidence" value="ECO:0007669"/>
    <property type="project" value="InterPro"/>
</dbReference>
<protein>
    <submittedName>
        <fullName evidence="8">Splicing factor U2AF 35 kDa subunit</fullName>
    </submittedName>
</protein>
<dbReference type="PANTHER" id="PTHR12620">
    <property type="entry name" value="U2 SNRNP AUXILIARY FACTOR, SMALL SUBUNIT"/>
    <property type="match status" value="1"/>
</dbReference>
<dbReference type="AlphaFoldDB" id="A0A2R5GYG2"/>
<feature type="region of interest" description="Disordered" evidence="6">
    <location>
        <begin position="1"/>
        <end position="37"/>
    </location>
</feature>
<dbReference type="OrthoDB" id="423462at2759"/>
<dbReference type="Proteomes" id="UP000241890">
    <property type="component" value="Unassembled WGS sequence"/>
</dbReference>
<dbReference type="InterPro" id="IPR000571">
    <property type="entry name" value="Znf_CCCH"/>
</dbReference>
<dbReference type="Gene3D" id="3.30.70.330">
    <property type="match status" value="1"/>
</dbReference>
<dbReference type="GO" id="GO:0089701">
    <property type="term" value="C:U2AF complex"/>
    <property type="evidence" value="ECO:0007669"/>
    <property type="project" value="InterPro"/>
</dbReference>